<dbReference type="Proteomes" id="UP000886998">
    <property type="component" value="Unassembled WGS sequence"/>
</dbReference>
<accession>A0A8X6I9P3</accession>
<name>A0A8X6I9P3_9ARAC</name>
<reference evidence="1" key="1">
    <citation type="submission" date="2020-08" db="EMBL/GenBank/DDBJ databases">
        <title>Multicomponent nature underlies the extraordinary mechanical properties of spider dragline silk.</title>
        <authorList>
            <person name="Kono N."/>
            <person name="Nakamura H."/>
            <person name="Mori M."/>
            <person name="Yoshida Y."/>
            <person name="Ohtoshi R."/>
            <person name="Malay A.D."/>
            <person name="Moran D.A.P."/>
            <person name="Tomita M."/>
            <person name="Numata K."/>
            <person name="Arakawa K."/>
        </authorList>
    </citation>
    <scope>NUCLEOTIDE SEQUENCE</scope>
</reference>
<comment type="caution">
    <text evidence="1">The sequence shown here is derived from an EMBL/GenBank/DDBJ whole genome shotgun (WGS) entry which is preliminary data.</text>
</comment>
<evidence type="ECO:0000313" key="1">
    <source>
        <dbReference type="EMBL" id="GFS36142.1"/>
    </source>
</evidence>
<proteinExistence type="predicted"/>
<organism evidence="1 2">
    <name type="scientific">Trichonephila inaurata madagascariensis</name>
    <dbReference type="NCBI Taxonomy" id="2747483"/>
    <lineage>
        <taxon>Eukaryota</taxon>
        <taxon>Metazoa</taxon>
        <taxon>Ecdysozoa</taxon>
        <taxon>Arthropoda</taxon>
        <taxon>Chelicerata</taxon>
        <taxon>Arachnida</taxon>
        <taxon>Araneae</taxon>
        <taxon>Araneomorphae</taxon>
        <taxon>Entelegynae</taxon>
        <taxon>Araneoidea</taxon>
        <taxon>Nephilidae</taxon>
        <taxon>Trichonephila</taxon>
        <taxon>Trichonephila inaurata</taxon>
    </lineage>
</organism>
<dbReference type="AlphaFoldDB" id="A0A8X6I9P3"/>
<gene>
    <name evidence="1" type="ORF">TNIN_17771</name>
</gene>
<sequence length="344" mass="38587">MKPITNDIKEEKRMDYLRVVQVKVKGEQEMESAVVDTGAQMPVVRADVFEEQNIDNRGSIQIKSAFREHENGELKGSKMEINERRHGVVPISKNLVNDMLICSTDYEGLIENSQLIRNPAMHQDTSKEEGLINSTDSKSDCKQEVVTDVCPETYTQSLSNVPNENLVTVKINTSNVQTNRQSLKESGKNVLPSVDSLDSQNNFILSGSVVECWKSNVITLLNESDEHVKNQFQAFGITAMLPNIVVTLKQRGNVTDFVIIRKILSFFGGVRVVCTMGTTLICDIDYLVKIMCIMPEVNVTKSEVALTCGFKNEILYSNRCGWSHKECISNFIDSTLVQCFCNLI</sequence>
<dbReference type="EMBL" id="BMAV01024789">
    <property type="protein sequence ID" value="GFS36142.1"/>
    <property type="molecule type" value="Genomic_DNA"/>
</dbReference>
<dbReference type="OrthoDB" id="6355589at2759"/>
<evidence type="ECO:0000313" key="2">
    <source>
        <dbReference type="Proteomes" id="UP000886998"/>
    </source>
</evidence>
<protein>
    <submittedName>
        <fullName evidence="1">Uncharacterized protein</fullName>
    </submittedName>
</protein>
<keyword evidence="2" id="KW-1185">Reference proteome</keyword>